<dbReference type="InterPro" id="IPR003226">
    <property type="entry name" value="MYG1_exonuclease"/>
</dbReference>
<reference evidence="2" key="1">
    <citation type="journal article" date="2021" name="bioRxiv">
        <title>Whole Genome Assembly and Annotation of Northern Wild Rice, Zizania palustris L., Supports a Whole Genome Duplication in the Zizania Genus.</title>
        <authorList>
            <person name="Haas M."/>
            <person name="Kono T."/>
            <person name="Macchietto M."/>
            <person name="Millas R."/>
            <person name="McGilp L."/>
            <person name="Shao M."/>
            <person name="Duquette J."/>
            <person name="Hirsch C.N."/>
            <person name="Kimball J."/>
        </authorList>
    </citation>
    <scope>NUCLEOTIDE SEQUENCE</scope>
    <source>
        <tissue evidence="2">Fresh leaf tissue</tissue>
    </source>
</reference>
<reference evidence="2" key="2">
    <citation type="submission" date="2021-02" db="EMBL/GenBank/DDBJ databases">
        <authorList>
            <person name="Kimball J.A."/>
            <person name="Haas M.W."/>
            <person name="Macchietto M."/>
            <person name="Kono T."/>
            <person name="Duquette J."/>
            <person name="Shao M."/>
        </authorList>
    </citation>
    <scope>NUCLEOTIDE SEQUENCE</scope>
    <source>
        <tissue evidence="2">Fresh leaf tissue</tissue>
    </source>
</reference>
<dbReference type="GO" id="GO:0005634">
    <property type="term" value="C:nucleus"/>
    <property type="evidence" value="ECO:0007669"/>
    <property type="project" value="TreeGrafter"/>
</dbReference>
<dbReference type="EMBL" id="JAAALK010000290">
    <property type="protein sequence ID" value="KAG8047453.1"/>
    <property type="molecule type" value="Genomic_DNA"/>
</dbReference>
<comment type="similarity">
    <text evidence="1">Belongs to the MYG1 family.</text>
</comment>
<protein>
    <submittedName>
        <fullName evidence="2">Uncharacterized protein</fullName>
    </submittedName>
</protein>
<evidence type="ECO:0000313" key="2">
    <source>
        <dbReference type="EMBL" id="KAG8047453.1"/>
    </source>
</evidence>
<evidence type="ECO:0000313" key="3">
    <source>
        <dbReference type="Proteomes" id="UP000729402"/>
    </source>
</evidence>
<dbReference type="GO" id="GO:0005737">
    <property type="term" value="C:cytoplasm"/>
    <property type="evidence" value="ECO:0007669"/>
    <property type="project" value="TreeGrafter"/>
</dbReference>
<proteinExistence type="inferred from homology"/>
<gene>
    <name evidence="2" type="ORF">GUJ93_ZPchr0008g13601</name>
</gene>
<comment type="caution">
    <text evidence="2">The sequence shown here is derived from an EMBL/GenBank/DDBJ whole genome shotgun (WGS) entry which is preliminary data.</text>
</comment>
<dbReference type="OrthoDB" id="10265310at2759"/>
<accession>A0A8J5RKA5</accession>
<keyword evidence="3" id="KW-1185">Reference proteome</keyword>
<dbReference type="Pfam" id="PF03690">
    <property type="entry name" value="MYG1_exonuc"/>
    <property type="match status" value="1"/>
</dbReference>
<name>A0A8J5RKA5_ZIZPA</name>
<dbReference type="AlphaFoldDB" id="A0A8J5RKA5"/>
<dbReference type="PANTHER" id="PTHR11215">
    <property type="entry name" value="METAL DEPENDENT HYDROLASE - RELATED"/>
    <property type="match status" value="1"/>
</dbReference>
<organism evidence="2 3">
    <name type="scientific">Zizania palustris</name>
    <name type="common">Northern wild rice</name>
    <dbReference type="NCBI Taxonomy" id="103762"/>
    <lineage>
        <taxon>Eukaryota</taxon>
        <taxon>Viridiplantae</taxon>
        <taxon>Streptophyta</taxon>
        <taxon>Embryophyta</taxon>
        <taxon>Tracheophyta</taxon>
        <taxon>Spermatophyta</taxon>
        <taxon>Magnoliopsida</taxon>
        <taxon>Liliopsida</taxon>
        <taxon>Poales</taxon>
        <taxon>Poaceae</taxon>
        <taxon>BOP clade</taxon>
        <taxon>Oryzoideae</taxon>
        <taxon>Oryzeae</taxon>
        <taxon>Zizaniinae</taxon>
        <taxon>Zizania</taxon>
    </lineage>
</organism>
<evidence type="ECO:0000256" key="1">
    <source>
        <dbReference type="ARBA" id="ARBA00010105"/>
    </source>
</evidence>
<sequence>MVVYVPVVHTVAARRYTDWTDLDQSPEKENATFQLAVMLVGSEFTESVRFHVKSWLPVRSIVFGVLVGKRKG</sequence>
<dbReference type="Proteomes" id="UP000729402">
    <property type="component" value="Unassembled WGS sequence"/>
</dbReference>
<dbReference type="PANTHER" id="PTHR11215:SF1">
    <property type="entry name" value="MYG1 EXONUCLEASE"/>
    <property type="match status" value="1"/>
</dbReference>